<dbReference type="InterPro" id="IPR003694">
    <property type="entry name" value="NAD_synthase"/>
</dbReference>
<evidence type="ECO:0000256" key="8">
    <source>
        <dbReference type="ARBA" id="ARBA00023027"/>
    </source>
</evidence>
<dbReference type="GO" id="GO:0005737">
    <property type="term" value="C:cytoplasm"/>
    <property type="evidence" value="ECO:0007669"/>
    <property type="project" value="InterPro"/>
</dbReference>
<comment type="pathway">
    <text evidence="1">Cofactor biosynthesis; NAD(+) biosynthesis.</text>
</comment>
<evidence type="ECO:0000256" key="3">
    <source>
        <dbReference type="ARBA" id="ARBA00022598"/>
    </source>
</evidence>
<keyword evidence="5" id="KW-0547">Nucleotide-binding</keyword>
<evidence type="ECO:0000256" key="4">
    <source>
        <dbReference type="ARBA" id="ARBA00022723"/>
    </source>
</evidence>
<dbReference type="AlphaFoldDB" id="A0A0F9DE53"/>
<dbReference type="GO" id="GO:0005524">
    <property type="term" value="F:ATP binding"/>
    <property type="evidence" value="ECO:0007669"/>
    <property type="project" value="UniProtKB-KW"/>
</dbReference>
<dbReference type="InterPro" id="IPR022926">
    <property type="entry name" value="NH(3)-dep_NAD(+)_synth"/>
</dbReference>
<dbReference type="FunFam" id="3.40.50.620:FF:000106">
    <property type="entry name" value="Glutamine-dependent NAD(+) synthetase"/>
    <property type="match status" value="1"/>
</dbReference>
<keyword evidence="3" id="KW-0436">Ligase</keyword>
<dbReference type="SUPFAM" id="SSF52402">
    <property type="entry name" value="Adenine nucleotide alpha hydrolases-like"/>
    <property type="match status" value="1"/>
</dbReference>
<keyword evidence="8" id="KW-0520">NAD</keyword>
<dbReference type="EMBL" id="LAZR01029318">
    <property type="protein sequence ID" value="KKL59934.1"/>
    <property type="molecule type" value="Genomic_DNA"/>
</dbReference>
<dbReference type="PANTHER" id="PTHR23090">
    <property type="entry name" value="NH 3 /GLUTAMINE-DEPENDENT NAD + SYNTHETASE"/>
    <property type="match status" value="1"/>
</dbReference>
<evidence type="ECO:0000256" key="7">
    <source>
        <dbReference type="ARBA" id="ARBA00022842"/>
    </source>
</evidence>
<reference evidence="10" key="1">
    <citation type="journal article" date="2015" name="Nature">
        <title>Complex archaea that bridge the gap between prokaryotes and eukaryotes.</title>
        <authorList>
            <person name="Spang A."/>
            <person name="Saw J.H."/>
            <person name="Jorgensen S.L."/>
            <person name="Zaremba-Niedzwiedzka K."/>
            <person name="Martijn J."/>
            <person name="Lind A.E."/>
            <person name="van Eijk R."/>
            <person name="Schleper C."/>
            <person name="Guy L."/>
            <person name="Ettema T.J."/>
        </authorList>
    </citation>
    <scope>NUCLEOTIDE SEQUENCE</scope>
</reference>
<proteinExistence type="inferred from homology"/>
<evidence type="ECO:0000256" key="5">
    <source>
        <dbReference type="ARBA" id="ARBA00022741"/>
    </source>
</evidence>
<feature type="domain" description="NAD/GMP synthase" evidence="9">
    <location>
        <begin position="8"/>
        <end position="240"/>
    </location>
</feature>
<protein>
    <recommendedName>
        <fullName evidence="9">NAD/GMP synthase domain-containing protein</fullName>
    </recommendedName>
</protein>
<sequence>MNCKKETDKVVRFIQEEFKTRGFEKAVIGISGGLDSSVIATLSIKALGKENIYGYTLPCSTQKDIADSYTLARNLNTDFREININRAVCSFFPHEKYKNEKERIKLGNIKARVRMIYLYNESLKHNALVIGTGNRTELLLGYFTLYGDGACALEPIGHLYKTEVKEIAKYIRVPECIINKIPSAGLWEGQTDEGELGASYEEIDNCLKVWYNECKGEIPNHMVKLVTERIEKNKFKSELPKQLERS</sequence>
<dbReference type="InterPro" id="IPR022310">
    <property type="entry name" value="NAD/GMP_synthase"/>
</dbReference>
<keyword evidence="6" id="KW-0067">ATP-binding</keyword>
<dbReference type="Pfam" id="PF02540">
    <property type="entry name" value="NAD_synthase"/>
    <property type="match status" value="1"/>
</dbReference>
<evidence type="ECO:0000259" key="9">
    <source>
        <dbReference type="Pfam" id="PF02540"/>
    </source>
</evidence>
<dbReference type="GO" id="GO:0003952">
    <property type="term" value="F:NAD+ synthase (glutamine-hydrolyzing) activity"/>
    <property type="evidence" value="ECO:0007669"/>
    <property type="project" value="InterPro"/>
</dbReference>
<dbReference type="HAMAP" id="MF_00193">
    <property type="entry name" value="NadE_ammonia_dep"/>
    <property type="match status" value="1"/>
</dbReference>
<dbReference type="CDD" id="cd00553">
    <property type="entry name" value="NAD_synthase"/>
    <property type="match status" value="1"/>
</dbReference>
<comment type="caution">
    <text evidence="10">The sequence shown here is derived from an EMBL/GenBank/DDBJ whole genome shotgun (WGS) entry which is preliminary data.</text>
</comment>
<dbReference type="GO" id="GO:0046872">
    <property type="term" value="F:metal ion binding"/>
    <property type="evidence" value="ECO:0007669"/>
    <property type="project" value="UniProtKB-KW"/>
</dbReference>
<evidence type="ECO:0000256" key="6">
    <source>
        <dbReference type="ARBA" id="ARBA00022840"/>
    </source>
</evidence>
<dbReference type="NCBIfam" id="TIGR00552">
    <property type="entry name" value="nadE"/>
    <property type="match status" value="1"/>
</dbReference>
<accession>A0A0F9DE53</accession>
<dbReference type="Gene3D" id="3.40.50.620">
    <property type="entry name" value="HUPs"/>
    <property type="match status" value="1"/>
</dbReference>
<dbReference type="InterPro" id="IPR014729">
    <property type="entry name" value="Rossmann-like_a/b/a_fold"/>
</dbReference>
<dbReference type="GO" id="GO:0004359">
    <property type="term" value="F:glutaminase activity"/>
    <property type="evidence" value="ECO:0007669"/>
    <property type="project" value="InterPro"/>
</dbReference>
<dbReference type="GO" id="GO:0009435">
    <property type="term" value="P:NAD+ biosynthetic process"/>
    <property type="evidence" value="ECO:0007669"/>
    <property type="project" value="UniProtKB-UniPathway"/>
</dbReference>
<dbReference type="UniPathway" id="UPA00253"/>
<organism evidence="10">
    <name type="scientific">marine sediment metagenome</name>
    <dbReference type="NCBI Taxonomy" id="412755"/>
    <lineage>
        <taxon>unclassified sequences</taxon>
        <taxon>metagenomes</taxon>
        <taxon>ecological metagenomes</taxon>
    </lineage>
</organism>
<dbReference type="PANTHER" id="PTHR23090:SF9">
    <property type="entry name" value="GLUTAMINE-DEPENDENT NAD(+) SYNTHETASE"/>
    <property type="match status" value="1"/>
</dbReference>
<dbReference type="GO" id="GO:0008795">
    <property type="term" value="F:NAD+ synthase activity"/>
    <property type="evidence" value="ECO:0007669"/>
    <property type="project" value="InterPro"/>
</dbReference>
<comment type="similarity">
    <text evidence="2">Belongs to the NAD synthetase family.</text>
</comment>
<keyword evidence="4" id="KW-0479">Metal-binding</keyword>
<name>A0A0F9DE53_9ZZZZ</name>
<evidence type="ECO:0000256" key="2">
    <source>
        <dbReference type="ARBA" id="ARBA00005859"/>
    </source>
</evidence>
<dbReference type="NCBIfam" id="NF010587">
    <property type="entry name" value="PRK13980.1"/>
    <property type="match status" value="1"/>
</dbReference>
<evidence type="ECO:0000256" key="1">
    <source>
        <dbReference type="ARBA" id="ARBA00004790"/>
    </source>
</evidence>
<evidence type="ECO:0000313" key="10">
    <source>
        <dbReference type="EMBL" id="KKL59934.1"/>
    </source>
</evidence>
<gene>
    <name evidence="10" type="ORF">LCGC14_2210330</name>
</gene>
<keyword evidence="7" id="KW-0460">Magnesium</keyword>